<evidence type="ECO:0000256" key="9">
    <source>
        <dbReference type="ARBA" id="ARBA00022842"/>
    </source>
</evidence>
<name>A0A2T6C7H7_9BACL</name>
<evidence type="ECO:0000256" key="12">
    <source>
        <dbReference type="ARBA" id="ARBA00023264"/>
    </source>
</evidence>
<evidence type="ECO:0000313" key="15">
    <source>
        <dbReference type="Proteomes" id="UP000244240"/>
    </source>
</evidence>
<dbReference type="SUPFAM" id="SSF111331">
    <property type="entry name" value="NAD kinase/diacylglycerol kinase-like"/>
    <property type="match status" value="1"/>
</dbReference>
<organism evidence="14 15">
    <name type="scientific">Melghirimyces profundicolus</name>
    <dbReference type="NCBI Taxonomy" id="1242148"/>
    <lineage>
        <taxon>Bacteria</taxon>
        <taxon>Bacillati</taxon>
        <taxon>Bacillota</taxon>
        <taxon>Bacilli</taxon>
        <taxon>Bacillales</taxon>
        <taxon>Thermoactinomycetaceae</taxon>
        <taxon>Melghirimyces</taxon>
    </lineage>
</organism>
<keyword evidence="5" id="KW-0479">Metal-binding</keyword>
<comment type="cofactor">
    <cofactor evidence="1">
        <name>Mg(2+)</name>
        <dbReference type="ChEBI" id="CHEBI:18420"/>
    </cofactor>
</comment>
<dbReference type="InterPro" id="IPR001206">
    <property type="entry name" value="Diacylglycerol_kinase_cat_dom"/>
</dbReference>
<keyword evidence="7 14" id="KW-0418">Kinase</keyword>
<dbReference type="GO" id="GO:0046872">
    <property type="term" value="F:metal ion binding"/>
    <property type="evidence" value="ECO:0007669"/>
    <property type="project" value="UniProtKB-KW"/>
</dbReference>
<feature type="domain" description="DAGKc" evidence="13">
    <location>
        <begin position="1"/>
        <end position="127"/>
    </location>
</feature>
<keyword evidence="4" id="KW-0808">Transferase</keyword>
<dbReference type="SMART" id="SM00046">
    <property type="entry name" value="DAGKc"/>
    <property type="match status" value="1"/>
</dbReference>
<comment type="similarity">
    <text evidence="2">Belongs to the diacylglycerol/lipid kinase family.</text>
</comment>
<gene>
    <name evidence="14" type="ORF">C8P63_10349</name>
</gene>
<evidence type="ECO:0000256" key="1">
    <source>
        <dbReference type="ARBA" id="ARBA00001946"/>
    </source>
</evidence>
<reference evidence="14 15" key="1">
    <citation type="submission" date="2018-04" db="EMBL/GenBank/DDBJ databases">
        <title>Genomic Encyclopedia of Archaeal and Bacterial Type Strains, Phase II (KMG-II): from individual species to whole genera.</title>
        <authorList>
            <person name="Goeker M."/>
        </authorList>
    </citation>
    <scope>NUCLEOTIDE SEQUENCE [LARGE SCALE GENOMIC DNA]</scope>
    <source>
        <strain evidence="14 15">DSM 45787</strain>
    </source>
</reference>
<dbReference type="Proteomes" id="UP000244240">
    <property type="component" value="Unassembled WGS sequence"/>
</dbReference>
<dbReference type="Gene3D" id="3.40.50.10330">
    <property type="entry name" value="Probable inorganic polyphosphate/atp-NAD kinase, domain 1"/>
    <property type="match status" value="1"/>
</dbReference>
<dbReference type="GO" id="GO:0005524">
    <property type="term" value="F:ATP binding"/>
    <property type="evidence" value="ECO:0007669"/>
    <property type="project" value="UniProtKB-KW"/>
</dbReference>
<evidence type="ECO:0000256" key="6">
    <source>
        <dbReference type="ARBA" id="ARBA00022741"/>
    </source>
</evidence>
<dbReference type="Pfam" id="PF00781">
    <property type="entry name" value="DAGK_cat"/>
    <property type="match status" value="1"/>
</dbReference>
<dbReference type="EMBL" id="QBKR01000003">
    <property type="protein sequence ID" value="PTX64267.1"/>
    <property type="molecule type" value="Genomic_DNA"/>
</dbReference>
<dbReference type="RefSeq" id="WP_170109459.1">
    <property type="nucleotide sequence ID" value="NZ_QBKR01000003.1"/>
</dbReference>
<evidence type="ECO:0000256" key="11">
    <source>
        <dbReference type="ARBA" id="ARBA00023209"/>
    </source>
</evidence>
<evidence type="ECO:0000256" key="3">
    <source>
        <dbReference type="ARBA" id="ARBA00022516"/>
    </source>
</evidence>
<dbReference type="PANTHER" id="PTHR12358:SF106">
    <property type="entry name" value="LIPID KINASE YEGS"/>
    <property type="match status" value="1"/>
</dbReference>
<dbReference type="GO" id="GO:0008654">
    <property type="term" value="P:phospholipid biosynthetic process"/>
    <property type="evidence" value="ECO:0007669"/>
    <property type="project" value="UniProtKB-KW"/>
</dbReference>
<dbReference type="GO" id="GO:0016301">
    <property type="term" value="F:kinase activity"/>
    <property type="evidence" value="ECO:0007669"/>
    <property type="project" value="UniProtKB-KW"/>
</dbReference>
<evidence type="ECO:0000313" key="14">
    <source>
        <dbReference type="EMBL" id="PTX64267.1"/>
    </source>
</evidence>
<dbReference type="InterPro" id="IPR005218">
    <property type="entry name" value="Diacylglycerol/lipid_kinase"/>
</dbReference>
<protein>
    <submittedName>
        <fullName evidence="14">YegS/Rv2252/BmrU family lipid kinase</fullName>
    </submittedName>
</protein>
<dbReference type="InterPro" id="IPR050187">
    <property type="entry name" value="Lipid_Phosphate_FormReg"/>
</dbReference>
<keyword evidence="9" id="KW-0460">Magnesium</keyword>
<keyword evidence="11" id="KW-0594">Phospholipid biosynthesis</keyword>
<keyword evidence="8" id="KW-0067">ATP-binding</keyword>
<keyword evidence="15" id="KW-1185">Reference proteome</keyword>
<evidence type="ECO:0000256" key="5">
    <source>
        <dbReference type="ARBA" id="ARBA00022723"/>
    </source>
</evidence>
<evidence type="ECO:0000259" key="13">
    <source>
        <dbReference type="PROSITE" id="PS50146"/>
    </source>
</evidence>
<keyword evidence="12" id="KW-1208">Phospholipid metabolism</keyword>
<dbReference type="Gene3D" id="2.60.200.40">
    <property type="match status" value="1"/>
</dbReference>
<evidence type="ECO:0000256" key="4">
    <source>
        <dbReference type="ARBA" id="ARBA00022679"/>
    </source>
</evidence>
<dbReference type="GO" id="GO:0005886">
    <property type="term" value="C:plasma membrane"/>
    <property type="evidence" value="ECO:0007669"/>
    <property type="project" value="TreeGrafter"/>
</dbReference>
<dbReference type="InterPro" id="IPR045540">
    <property type="entry name" value="YegS/DAGK_C"/>
</dbReference>
<dbReference type="AlphaFoldDB" id="A0A2T6C7H7"/>
<dbReference type="PROSITE" id="PS50146">
    <property type="entry name" value="DAGK"/>
    <property type="match status" value="1"/>
</dbReference>
<comment type="caution">
    <text evidence="14">The sequence shown here is derived from an EMBL/GenBank/DDBJ whole genome shotgun (WGS) entry which is preliminary data.</text>
</comment>
<evidence type="ECO:0000256" key="10">
    <source>
        <dbReference type="ARBA" id="ARBA00023098"/>
    </source>
</evidence>
<dbReference type="PANTHER" id="PTHR12358">
    <property type="entry name" value="SPHINGOSINE KINASE"/>
    <property type="match status" value="1"/>
</dbReference>
<dbReference type="InterPro" id="IPR017438">
    <property type="entry name" value="ATP-NAD_kinase_N"/>
</dbReference>
<keyword evidence="3" id="KW-0444">Lipid biosynthesis</keyword>
<evidence type="ECO:0000256" key="2">
    <source>
        <dbReference type="ARBA" id="ARBA00005983"/>
    </source>
</evidence>
<dbReference type="NCBIfam" id="TIGR00147">
    <property type="entry name" value="YegS/Rv2252/BmrU family lipid kinase"/>
    <property type="match status" value="1"/>
</dbReference>
<keyword evidence="10" id="KW-0443">Lipid metabolism</keyword>
<sequence>MHVFIVNPMSGNGRGEEVWFRIQRLLSRHRIPHQVHFTKHAGHATELARSATGQSGVRALVALGGDGTVHETGNALVGTGLPLGYIPAGTGNDFAHACGIPSSPGSALRRVLKHEVHRIDTASIGERFLIGFAGIGFDGQVAEVVNRSALSRKLGRLAYLSGFFQALRQYRPARVSLTLDGSRFEHDRVWLIAVGNIPNYGGGMKICPGALPDDGRLDICCVSELSRGQVLKIFPAVFKGNHVHHPSVKIRRGLAVEVDADPPLVVHADGEIIGKTPLSILVRPGSLNVIR</sequence>
<dbReference type="Pfam" id="PF19279">
    <property type="entry name" value="YegS_C"/>
    <property type="match status" value="1"/>
</dbReference>
<keyword evidence="6" id="KW-0547">Nucleotide-binding</keyword>
<accession>A0A2T6C7H7</accession>
<dbReference type="InterPro" id="IPR016064">
    <property type="entry name" value="NAD/diacylglycerol_kinase_sf"/>
</dbReference>
<evidence type="ECO:0000256" key="8">
    <source>
        <dbReference type="ARBA" id="ARBA00022840"/>
    </source>
</evidence>
<evidence type="ECO:0000256" key="7">
    <source>
        <dbReference type="ARBA" id="ARBA00022777"/>
    </source>
</evidence>
<proteinExistence type="inferred from homology"/>